<dbReference type="GO" id="GO:0015297">
    <property type="term" value="F:antiporter activity"/>
    <property type="evidence" value="ECO:0007669"/>
    <property type="project" value="UniProtKB-KW"/>
</dbReference>
<keyword evidence="7" id="KW-0406">Ion transport</keyword>
<comment type="subcellular location">
    <subcellularLocation>
        <location evidence="1">Membrane</location>
        <topology evidence="1">Multi-pass membrane protein</topology>
    </subcellularLocation>
</comment>
<accession>A0A2Z4Y3W9</accession>
<feature type="transmembrane region" description="Helical" evidence="11">
    <location>
        <begin position="101"/>
        <end position="118"/>
    </location>
</feature>
<name>A0A2Z4Y3W9_SUMC1</name>
<feature type="transmembrane region" description="Helical" evidence="11">
    <location>
        <begin position="138"/>
        <end position="157"/>
    </location>
</feature>
<reference evidence="13 14" key="1">
    <citation type="submission" date="2018-05" db="EMBL/GenBank/DDBJ databases">
        <title>A metagenomic window into the 2 km-deep terrestrial subsurface aquifer revealed taxonomically and functionally diverse microbial community comprising novel uncultured bacterial lineages.</title>
        <authorList>
            <person name="Kadnikov V.V."/>
            <person name="Mardanov A.V."/>
            <person name="Beletsky A.V."/>
            <person name="Banks D."/>
            <person name="Pimenov N.V."/>
            <person name="Frank Y.A."/>
            <person name="Karnachuk O.V."/>
            <person name="Ravin N.V."/>
        </authorList>
    </citation>
    <scope>NUCLEOTIDE SEQUENCE [LARGE SCALE GENOMIC DNA]</scope>
    <source>
        <strain evidence="13">BY</strain>
    </source>
</reference>
<feature type="transmembrane region" description="Helical" evidence="11">
    <location>
        <begin position="169"/>
        <end position="189"/>
    </location>
</feature>
<evidence type="ECO:0000256" key="6">
    <source>
        <dbReference type="ARBA" id="ARBA00023053"/>
    </source>
</evidence>
<dbReference type="AlphaFoldDB" id="A0A2Z4Y3W9"/>
<dbReference type="Pfam" id="PF00999">
    <property type="entry name" value="Na_H_Exchanger"/>
    <property type="match status" value="1"/>
</dbReference>
<dbReference type="GO" id="GO:0016020">
    <property type="term" value="C:membrane"/>
    <property type="evidence" value="ECO:0007669"/>
    <property type="project" value="UniProtKB-SubCell"/>
</dbReference>
<feature type="compositionally biased region" description="Polar residues" evidence="10">
    <location>
        <begin position="50"/>
        <end position="59"/>
    </location>
</feature>
<evidence type="ECO:0000256" key="3">
    <source>
        <dbReference type="ARBA" id="ARBA00022449"/>
    </source>
</evidence>
<feature type="transmembrane region" description="Helical" evidence="11">
    <location>
        <begin position="69"/>
        <end position="89"/>
    </location>
</feature>
<dbReference type="KEGG" id="schv:BRCON_1124"/>
<keyword evidence="8 11" id="KW-0472">Membrane</keyword>
<feature type="transmembrane region" description="Helical" evidence="11">
    <location>
        <begin position="234"/>
        <end position="260"/>
    </location>
</feature>
<evidence type="ECO:0000259" key="12">
    <source>
        <dbReference type="Pfam" id="PF00999"/>
    </source>
</evidence>
<evidence type="ECO:0000256" key="7">
    <source>
        <dbReference type="ARBA" id="ARBA00023065"/>
    </source>
</evidence>
<protein>
    <submittedName>
        <fullName evidence="13">High-affinity Na+/H+ antiporter</fullName>
    </submittedName>
</protein>
<evidence type="ECO:0000313" key="13">
    <source>
        <dbReference type="EMBL" id="AXA35901.1"/>
    </source>
</evidence>
<evidence type="ECO:0000256" key="11">
    <source>
        <dbReference type="SAM" id="Phobius"/>
    </source>
</evidence>
<dbReference type="EMBL" id="CP030759">
    <property type="protein sequence ID" value="AXA35901.1"/>
    <property type="molecule type" value="Genomic_DNA"/>
</dbReference>
<feature type="transmembrane region" description="Helical" evidence="11">
    <location>
        <begin position="302"/>
        <end position="323"/>
    </location>
</feature>
<dbReference type="Gene3D" id="1.20.1530.20">
    <property type="match status" value="1"/>
</dbReference>
<evidence type="ECO:0000256" key="1">
    <source>
        <dbReference type="ARBA" id="ARBA00004141"/>
    </source>
</evidence>
<feature type="transmembrane region" description="Helical" evidence="11">
    <location>
        <begin position="390"/>
        <end position="413"/>
    </location>
</feature>
<keyword evidence="3" id="KW-0050">Antiport</keyword>
<evidence type="ECO:0000256" key="8">
    <source>
        <dbReference type="ARBA" id="ARBA00023136"/>
    </source>
</evidence>
<dbReference type="GO" id="GO:1902600">
    <property type="term" value="P:proton transmembrane transport"/>
    <property type="evidence" value="ECO:0007669"/>
    <property type="project" value="InterPro"/>
</dbReference>
<evidence type="ECO:0000256" key="9">
    <source>
        <dbReference type="ARBA" id="ARBA00023201"/>
    </source>
</evidence>
<keyword evidence="5 11" id="KW-1133">Transmembrane helix</keyword>
<keyword evidence="6" id="KW-0915">Sodium</keyword>
<organism evidence="13 14">
    <name type="scientific">Sumerlaea chitinivorans</name>
    <dbReference type="NCBI Taxonomy" id="2250252"/>
    <lineage>
        <taxon>Bacteria</taxon>
        <taxon>Candidatus Sumerlaeota</taxon>
        <taxon>Candidatus Sumerlaeia</taxon>
        <taxon>Candidatus Sumerlaeales</taxon>
        <taxon>Candidatus Sumerlaeaceae</taxon>
        <taxon>Candidatus Sumerlaea</taxon>
    </lineage>
</organism>
<gene>
    <name evidence="13" type="ORF">BRCON_1124</name>
</gene>
<dbReference type="Proteomes" id="UP000262583">
    <property type="component" value="Chromosome"/>
</dbReference>
<dbReference type="GO" id="GO:0006814">
    <property type="term" value="P:sodium ion transport"/>
    <property type="evidence" value="ECO:0007669"/>
    <property type="project" value="UniProtKB-KW"/>
</dbReference>
<evidence type="ECO:0000256" key="5">
    <source>
        <dbReference type="ARBA" id="ARBA00022989"/>
    </source>
</evidence>
<dbReference type="PANTHER" id="PTHR43562">
    <property type="entry name" value="NAPA-TYPE SODIUM/HYDROGEN ANTIPORTER"/>
    <property type="match status" value="1"/>
</dbReference>
<keyword evidence="2" id="KW-0813">Transport</keyword>
<feature type="transmembrane region" description="Helical" evidence="11">
    <location>
        <begin position="420"/>
        <end position="444"/>
    </location>
</feature>
<feature type="domain" description="Cation/H+ exchanger transmembrane" evidence="12">
    <location>
        <begin position="84"/>
        <end position="477"/>
    </location>
</feature>
<evidence type="ECO:0000256" key="4">
    <source>
        <dbReference type="ARBA" id="ARBA00022692"/>
    </source>
</evidence>
<feature type="transmembrane region" description="Helical" evidence="11">
    <location>
        <begin position="266"/>
        <end position="290"/>
    </location>
</feature>
<keyword evidence="4 11" id="KW-0812">Transmembrane</keyword>
<proteinExistence type="predicted"/>
<keyword evidence="9" id="KW-0739">Sodium transport</keyword>
<dbReference type="InterPro" id="IPR006153">
    <property type="entry name" value="Cation/H_exchanger_TM"/>
</dbReference>
<feature type="transmembrane region" description="Helical" evidence="11">
    <location>
        <begin position="201"/>
        <end position="222"/>
    </location>
</feature>
<dbReference type="PANTHER" id="PTHR43562:SF3">
    <property type="entry name" value="SODIUM ION_PROTON EXCHANGER (EUROFUNG)"/>
    <property type="match status" value="1"/>
</dbReference>
<sequence length="487" mass="51748">MLRRGRFYRALLLAVVTSVLYFFVTGQSPLGFASPTAGESVTTAPAMESSPHSSSTTGVPESKADKPHAAGLVEEVLIVLILILLAAKVGGDLFERFGQPAVLGELIFGMVLGNLSLFHMPFLSDSLDRIVHDPTVDLFITVIAEIGVILLLFEVGLEATVREMVSVGPSSLLVACLGVVAPVALGFLVGEIFLPQEPWTVHLYLGAVLAATSVGITARVLSDLGKMQLREAKIVLGAAVIDDVLGLIVLAAVQGIITAVNSGQEISLWAVAWIVVKALLFFILAIALGLTVSRKLFHWATYLRGKGILLTVTLIWCFAISYIAAKIGLAPIVGAFAAGLVLEEATFLNWEGREEPLEKLLKPVCDFLVPVFFVHMGMKVQLAVFAQWHVLGFALALTVAAIAGKQICALGVLEKGLKRMVVGLGMVPRGEVGLIVASIGAAMRTPEGHSVIATDTFSAIVIMVVVTTMMTPPLLKWALSRRNGKTA</sequence>
<evidence type="ECO:0000256" key="2">
    <source>
        <dbReference type="ARBA" id="ARBA00022448"/>
    </source>
</evidence>
<evidence type="ECO:0000256" key="10">
    <source>
        <dbReference type="SAM" id="MobiDB-lite"/>
    </source>
</evidence>
<dbReference type="InterPro" id="IPR038770">
    <property type="entry name" value="Na+/solute_symporter_sf"/>
</dbReference>
<feature type="region of interest" description="Disordered" evidence="10">
    <location>
        <begin position="42"/>
        <end position="65"/>
    </location>
</feature>
<evidence type="ECO:0000313" key="14">
    <source>
        <dbReference type="Proteomes" id="UP000262583"/>
    </source>
</evidence>
<feature type="transmembrane region" description="Helical" evidence="11">
    <location>
        <begin position="456"/>
        <end position="475"/>
    </location>
</feature>